<accession>A0AAV8Y8E9</accession>
<name>A0AAV8Y8E9_9CUCU</name>
<dbReference type="Proteomes" id="UP001162162">
    <property type="component" value="Unassembled WGS sequence"/>
</dbReference>
<reference evidence="1" key="1">
    <citation type="journal article" date="2023" name="Insect Mol. Biol.">
        <title>Genome sequencing provides insights into the evolution of gene families encoding plant cell wall-degrading enzymes in longhorned beetles.</title>
        <authorList>
            <person name="Shin N.R."/>
            <person name="Okamura Y."/>
            <person name="Kirsch R."/>
            <person name="Pauchet Y."/>
        </authorList>
    </citation>
    <scope>NUCLEOTIDE SEQUENCE</scope>
    <source>
        <strain evidence="1">AMC_N1</strain>
    </source>
</reference>
<dbReference type="EMBL" id="JAPWTK010000165">
    <property type="protein sequence ID" value="KAJ8947268.1"/>
    <property type="molecule type" value="Genomic_DNA"/>
</dbReference>
<proteinExistence type="predicted"/>
<protein>
    <submittedName>
        <fullName evidence="1">Uncharacterized protein</fullName>
    </submittedName>
</protein>
<sequence>MSKRFAFRETVGLESLKGERPCLETWRCSVRASTRQAKRNIHGPISTQQLATPLLRGSRSAILQITVMACFGQIGLIGVYCDVHIINNKLVDKNSRTTTTDFNRVEYAV</sequence>
<organism evidence="1 2">
    <name type="scientific">Aromia moschata</name>
    <dbReference type="NCBI Taxonomy" id="1265417"/>
    <lineage>
        <taxon>Eukaryota</taxon>
        <taxon>Metazoa</taxon>
        <taxon>Ecdysozoa</taxon>
        <taxon>Arthropoda</taxon>
        <taxon>Hexapoda</taxon>
        <taxon>Insecta</taxon>
        <taxon>Pterygota</taxon>
        <taxon>Neoptera</taxon>
        <taxon>Endopterygota</taxon>
        <taxon>Coleoptera</taxon>
        <taxon>Polyphaga</taxon>
        <taxon>Cucujiformia</taxon>
        <taxon>Chrysomeloidea</taxon>
        <taxon>Cerambycidae</taxon>
        <taxon>Cerambycinae</taxon>
        <taxon>Callichromatini</taxon>
        <taxon>Aromia</taxon>
    </lineage>
</organism>
<evidence type="ECO:0000313" key="1">
    <source>
        <dbReference type="EMBL" id="KAJ8947268.1"/>
    </source>
</evidence>
<comment type="caution">
    <text evidence="1">The sequence shown here is derived from an EMBL/GenBank/DDBJ whole genome shotgun (WGS) entry which is preliminary data.</text>
</comment>
<dbReference type="AlphaFoldDB" id="A0AAV8Y8E9"/>
<keyword evidence="2" id="KW-1185">Reference proteome</keyword>
<evidence type="ECO:0000313" key="2">
    <source>
        <dbReference type="Proteomes" id="UP001162162"/>
    </source>
</evidence>
<gene>
    <name evidence="1" type="ORF">NQ318_014164</name>
</gene>